<feature type="signal peptide" evidence="3">
    <location>
        <begin position="1"/>
        <end position="22"/>
    </location>
</feature>
<keyword evidence="2" id="KW-1133">Transmembrane helix</keyword>
<feature type="region of interest" description="Disordered" evidence="1">
    <location>
        <begin position="258"/>
        <end position="279"/>
    </location>
</feature>
<reference evidence="5 7" key="2">
    <citation type="journal article" date="2013" name="Nature">
        <title>Insights into bilaterian evolution from three spiralian genomes.</title>
        <authorList>
            <person name="Simakov O."/>
            <person name="Marletaz F."/>
            <person name="Cho S.J."/>
            <person name="Edsinger-Gonzales E."/>
            <person name="Havlak P."/>
            <person name="Hellsten U."/>
            <person name="Kuo D.H."/>
            <person name="Larsson T."/>
            <person name="Lv J."/>
            <person name="Arendt D."/>
            <person name="Savage R."/>
            <person name="Osoegawa K."/>
            <person name="de Jong P."/>
            <person name="Grimwood J."/>
            <person name="Chapman J.A."/>
            <person name="Shapiro H."/>
            <person name="Aerts A."/>
            <person name="Otillar R.P."/>
            <person name="Terry A.Y."/>
            <person name="Boore J.L."/>
            <person name="Grigoriev I.V."/>
            <person name="Lindberg D.R."/>
            <person name="Seaver E.C."/>
            <person name="Weisblat D.A."/>
            <person name="Putnam N.H."/>
            <person name="Rokhsar D.S."/>
        </authorList>
    </citation>
    <scope>NUCLEOTIDE SEQUENCE</scope>
</reference>
<dbReference type="InterPro" id="IPR013151">
    <property type="entry name" value="Immunoglobulin_dom"/>
</dbReference>
<dbReference type="InterPro" id="IPR007110">
    <property type="entry name" value="Ig-like_dom"/>
</dbReference>
<dbReference type="RefSeq" id="XP_009029710.1">
    <property type="nucleotide sequence ID" value="XM_009031462.1"/>
</dbReference>
<feature type="compositionally biased region" description="Acidic residues" evidence="1">
    <location>
        <begin position="629"/>
        <end position="688"/>
    </location>
</feature>
<dbReference type="GeneID" id="20208181"/>
<dbReference type="SMART" id="SM00409">
    <property type="entry name" value="IG"/>
    <property type="match status" value="1"/>
</dbReference>
<evidence type="ECO:0000313" key="5">
    <source>
        <dbReference type="EMBL" id="ESN92208.1"/>
    </source>
</evidence>
<reference evidence="7" key="1">
    <citation type="submission" date="2012-12" db="EMBL/GenBank/DDBJ databases">
        <authorList>
            <person name="Hellsten U."/>
            <person name="Grimwood J."/>
            <person name="Chapman J.A."/>
            <person name="Shapiro H."/>
            <person name="Aerts A."/>
            <person name="Otillar R.P."/>
            <person name="Terry A.Y."/>
            <person name="Boore J.L."/>
            <person name="Simakov O."/>
            <person name="Marletaz F."/>
            <person name="Cho S.-J."/>
            <person name="Edsinger-Gonzales E."/>
            <person name="Havlak P."/>
            <person name="Kuo D.-H."/>
            <person name="Larsson T."/>
            <person name="Lv J."/>
            <person name="Arendt D."/>
            <person name="Savage R."/>
            <person name="Osoegawa K."/>
            <person name="de Jong P."/>
            <person name="Lindberg D.R."/>
            <person name="Seaver E.C."/>
            <person name="Weisblat D.A."/>
            <person name="Putnam N.H."/>
            <person name="Grigoriev I.V."/>
            <person name="Rokhsar D.S."/>
        </authorList>
    </citation>
    <scope>NUCLEOTIDE SEQUENCE</scope>
</reference>
<dbReference type="InterPro" id="IPR013783">
    <property type="entry name" value="Ig-like_fold"/>
</dbReference>
<dbReference type="CTD" id="20208181"/>
<dbReference type="Proteomes" id="UP000015101">
    <property type="component" value="Unassembled WGS sequence"/>
</dbReference>
<gene>
    <name evidence="6" type="primary">20208181</name>
    <name evidence="5" type="ORF">HELRODRAFT_181678</name>
</gene>
<accession>T1FH82</accession>
<feature type="compositionally biased region" description="Low complexity" evidence="1">
    <location>
        <begin position="213"/>
        <end position="241"/>
    </location>
</feature>
<dbReference type="AlphaFoldDB" id="T1FH82"/>
<keyword evidence="2" id="KW-0472">Membrane</keyword>
<protein>
    <recommendedName>
        <fullName evidence="4">Ig-like domain-containing protein</fullName>
    </recommendedName>
</protein>
<feature type="region of interest" description="Disordered" evidence="1">
    <location>
        <begin position="209"/>
        <end position="241"/>
    </location>
</feature>
<dbReference type="PANTHER" id="PTHR19890">
    <property type="entry name" value="FIBROBLAST GROWTH FACTOR RECEPTOR"/>
    <property type="match status" value="1"/>
</dbReference>
<feature type="domain" description="Ig-like" evidence="4">
    <location>
        <begin position="30"/>
        <end position="140"/>
    </location>
</feature>
<evidence type="ECO:0000313" key="6">
    <source>
        <dbReference type="EnsemblMetazoa" id="HelroP181678"/>
    </source>
</evidence>
<dbReference type="PROSITE" id="PS50835">
    <property type="entry name" value="IG_LIKE"/>
    <property type="match status" value="1"/>
</dbReference>
<dbReference type="InParanoid" id="T1FH82"/>
<proteinExistence type="predicted"/>
<dbReference type="PANTHER" id="PTHR19890:SF10">
    <property type="entry name" value="FIBROBLAST GROWTH FACTOR RECEPTOR-LIKE 1"/>
    <property type="match status" value="1"/>
</dbReference>
<feature type="chain" id="PRO_5010980622" description="Ig-like domain-containing protein" evidence="3">
    <location>
        <begin position="23"/>
        <end position="688"/>
    </location>
</feature>
<dbReference type="KEGG" id="hro:HELRODRAFT_181678"/>
<dbReference type="HOGENOM" id="CLU_400252_0_0_1"/>
<feature type="compositionally biased region" description="Low complexity" evidence="1">
    <location>
        <begin position="258"/>
        <end position="274"/>
    </location>
</feature>
<dbReference type="InterPro" id="IPR003599">
    <property type="entry name" value="Ig_sub"/>
</dbReference>
<dbReference type="EMBL" id="KB097661">
    <property type="protein sequence ID" value="ESN92208.1"/>
    <property type="molecule type" value="Genomic_DNA"/>
</dbReference>
<dbReference type="SUPFAM" id="SSF48726">
    <property type="entry name" value="Immunoglobulin"/>
    <property type="match status" value="1"/>
</dbReference>
<feature type="region of interest" description="Disordered" evidence="1">
    <location>
        <begin position="620"/>
        <end position="688"/>
    </location>
</feature>
<organism evidence="6 7">
    <name type="scientific">Helobdella robusta</name>
    <name type="common">Californian leech</name>
    <dbReference type="NCBI Taxonomy" id="6412"/>
    <lineage>
        <taxon>Eukaryota</taxon>
        <taxon>Metazoa</taxon>
        <taxon>Spiralia</taxon>
        <taxon>Lophotrochozoa</taxon>
        <taxon>Annelida</taxon>
        <taxon>Clitellata</taxon>
        <taxon>Hirudinea</taxon>
        <taxon>Rhynchobdellida</taxon>
        <taxon>Glossiphoniidae</taxon>
        <taxon>Helobdella</taxon>
    </lineage>
</organism>
<keyword evidence="3" id="KW-0732">Signal</keyword>
<keyword evidence="2" id="KW-0812">Transmembrane</keyword>
<dbReference type="EMBL" id="AMQM01007750">
    <property type="status" value="NOT_ANNOTATED_CDS"/>
    <property type="molecule type" value="Genomic_DNA"/>
</dbReference>
<keyword evidence="7" id="KW-1185">Reference proteome</keyword>
<dbReference type="STRING" id="6412.T1FH82"/>
<feature type="transmembrane region" description="Helical" evidence="2">
    <location>
        <begin position="290"/>
        <end position="313"/>
    </location>
</feature>
<name>T1FH82_HELRO</name>
<dbReference type="OrthoDB" id="6084240at2759"/>
<dbReference type="Pfam" id="PF00047">
    <property type="entry name" value="ig"/>
    <property type="match status" value="1"/>
</dbReference>
<dbReference type="EnsemblMetazoa" id="HelroT181678">
    <property type="protein sequence ID" value="HelroP181678"/>
    <property type="gene ID" value="HelroG181678"/>
</dbReference>
<evidence type="ECO:0000313" key="7">
    <source>
        <dbReference type="Proteomes" id="UP000015101"/>
    </source>
</evidence>
<evidence type="ECO:0000259" key="4">
    <source>
        <dbReference type="PROSITE" id="PS50835"/>
    </source>
</evidence>
<evidence type="ECO:0000256" key="1">
    <source>
        <dbReference type="SAM" id="MobiDB-lite"/>
    </source>
</evidence>
<dbReference type="InterPro" id="IPR052615">
    <property type="entry name" value="FGFRL"/>
</dbReference>
<reference evidence="6" key="3">
    <citation type="submission" date="2015-06" db="UniProtKB">
        <authorList>
            <consortium name="EnsemblMetazoa"/>
        </authorList>
    </citation>
    <scope>IDENTIFICATION</scope>
</reference>
<dbReference type="InterPro" id="IPR036179">
    <property type="entry name" value="Ig-like_dom_sf"/>
</dbReference>
<sequence length="688" mass="78104">MTSERVLLIVIFTLLCSAIAQTKRLRHHGPPYIKDPNMQLRVTELGKSIKLECPIETTPHHSTFIIWEKRIDTDNNDKRPMFHKETSSILSDSVYRAIKPSLIRDGLMLHVKKARLRDAGIYRCTIINGFGSASAQFRVVVVTFEDGRNVKMTGNEMTENSREAIALMITTTRTTMTNYITFAIGNDFNKSITADGEQQHRNLSLNTSLIDEPSSQSSSSSFRSPYSWSSSSSSWSSSSSSWSSSSWSSSSWSSSSITSGEQTSSSSSSPSSPSEATRVPSNINRMDIKWTLAIAFGFILLAGLFILSTYVINKRKGARGSVRLENDDVARNYFTALAAIYRPANKGNVFLQTTATMTMKSSHTIDNMQPRCHHVYRSTSDNEYRVVTTPRNPVRADYRHNSKGQLFDTNRQIPINRPISRFYQQNNPHNRFNFNSRINPQFHPNRQITNHPTHHVPVNQHIPNYVIPNYYKNPENFDAYFTNAISRPSSTFNSKKAKMAYTLKGFMSTLNNNHNFGSSSGGGSSSSSSSSSSDYAKIRDGDGYDYIEPVRSDFEYIRPRIFKPRGSFGDHINYNSHHHLNYNNHRNHYYNNVSYYNHQTSGDCHNYIDDRSKNLIGRQSYQSPYNKQEDEEADEGDDEEDEEADEGDDEEDEEADEGDDEEDEEADEGDDEEDEEADEGDDEEDVCY</sequence>
<evidence type="ECO:0000256" key="3">
    <source>
        <dbReference type="SAM" id="SignalP"/>
    </source>
</evidence>
<evidence type="ECO:0000256" key="2">
    <source>
        <dbReference type="SAM" id="Phobius"/>
    </source>
</evidence>
<dbReference type="Gene3D" id="2.60.40.10">
    <property type="entry name" value="Immunoglobulins"/>
    <property type="match status" value="1"/>
</dbReference>